<dbReference type="Proteomes" id="UP000295157">
    <property type="component" value="Unassembled WGS sequence"/>
</dbReference>
<keyword evidence="1" id="KW-0812">Transmembrane</keyword>
<evidence type="ECO:0000313" key="3">
    <source>
        <dbReference type="Proteomes" id="UP000295157"/>
    </source>
</evidence>
<name>A0A4R4N9D7_9ACTN</name>
<feature type="transmembrane region" description="Helical" evidence="1">
    <location>
        <begin position="46"/>
        <end position="64"/>
    </location>
</feature>
<evidence type="ECO:0000256" key="1">
    <source>
        <dbReference type="SAM" id="Phobius"/>
    </source>
</evidence>
<evidence type="ECO:0000313" key="2">
    <source>
        <dbReference type="EMBL" id="TDC04734.1"/>
    </source>
</evidence>
<comment type="caution">
    <text evidence="2">The sequence shown here is derived from an EMBL/GenBank/DDBJ whole genome shotgun (WGS) entry which is preliminary data.</text>
</comment>
<keyword evidence="1" id="KW-0472">Membrane</keyword>
<dbReference type="AlphaFoldDB" id="A0A4R4N9D7"/>
<gene>
    <name evidence="2" type="ORF">E1267_21965</name>
</gene>
<sequence length="72" mass="7209">MQRPTGLLVGAVFGAVFVVVNAQGPPNVLTVKSRVAARLAAAEVVLLSGVVLLAGAVTMGLRALTGRPAEVS</sequence>
<keyword evidence="1" id="KW-1133">Transmembrane helix</keyword>
<keyword evidence="3" id="KW-1185">Reference proteome</keyword>
<organism evidence="2 3">
    <name type="scientific">Nonomuraea longispora</name>
    <dbReference type="NCBI Taxonomy" id="1848320"/>
    <lineage>
        <taxon>Bacteria</taxon>
        <taxon>Bacillati</taxon>
        <taxon>Actinomycetota</taxon>
        <taxon>Actinomycetes</taxon>
        <taxon>Streptosporangiales</taxon>
        <taxon>Streptosporangiaceae</taxon>
        <taxon>Nonomuraea</taxon>
    </lineage>
</organism>
<accession>A0A4R4N9D7</accession>
<proteinExistence type="predicted"/>
<dbReference type="EMBL" id="SMJZ01000083">
    <property type="protein sequence ID" value="TDC04734.1"/>
    <property type="molecule type" value="Genomic_DNA"/>
</dbReference>
<dbReference type="RefSeq" id="WP_132334470.1">
    <property type="nucleotide sequence ID" value="NZ_SMJZ01000083.1"/>
</dbReference>
<protein>
    <submittedName>
        <fullName evidence="2">Uncharacterized protein</fullName>
    </submittedName>
</protein>
<reference evidence="2 3" key="1">
    <citation type="submission" date="2019-02" db="EMBL/GenBank/DDBJ databases">
        <title>Draft genome sequences of novel Actinobacteria.</title>
        <authorList>
            <person name="Sahin N."/>
            <person name="Ay H."/>
            <person name="Saygin H."/>
        </authorList>
    </citation>
    <scope>NUCLEOTIDE SEQUENCE [LARGE SCALE GENOMIC DNA]</scope>
    <source>
        <strain evidence="2 3">KC201</strain>
    </source>
</reference>